<name>A0ABU5LBL4_9GAMM</name>
<evidence type="ECO:0000313" key="2">
    <source>
        <dbReference type="Proteomes" id="UP001288620"/>
    </source>
</evidence>
<evidence type="ECO:0000313" key="1">
    <source>
        <dbReference type="EMBL" id="MDZ7277332.1"/>
    </source>
</evidence>
<organism evidence="1 2">
    <name type="scientific">Pantoea eucrina</name>
    <dbReference type="NCBI Taxonomy" id="472693"/>
    <lineage>
        <taxon>Bacteria</taxon>
        <taxon>Pseudomonadati</taxon>
        <taxon>Pseudomonadota</taxon>
        <taxon>Gammaproteobacteria</taxon>
        <taxon>Enterobacterales</taxon>
        <taxon>Erwiniaceae</taxon>
        <taxon>Pantoea</taxon>
    </lineage>
</organism>
<dbReference type="EMBL" id="JAOBTT010000001">
    <property type="protein sequence ID" value="MDZ7277332.1"/>
    <property type="molecule type" value="Genomic_DNA"/>
</dbReference>
<reference evidence="2" key="1">
    <citation type="submission" date="2023-07" db="EMBL/GenBank/DDBJ databases">
        <title>Structural and functional analysis of rice phyllospheric bacteria for their antimicrobial properties and defense elicitation against blast disease.</title>
        <authorList>
            <person name="Sahu K.P."/>
            <person name="Asharani P."/>
            <person name="Kumar M."/>
            <person name="Reddy B."/>
            <person name="Kumar A."/>
        </authorList>
    </citation>
    <scope>NUCLEOTIDE SEQUENCE [LARGE SCALE GENOMIC DNA]</scope>
    <source>
        <strain evidence="2">OsEp_Plm_30P10</strain>
    </source>
</reference>
<dbReference type="Proteomes" id="UP001288620">
    <property type="component" value="Unassembled WGS sequence"/>
</dbReference>
<sequence length="300" mass="33626">MKTAHLFTPDYIMQQAAPHWICACSGCHGEKPLHEIRWQNEQRRSWDLRCDSAAAAILCDAHAFDMHIETTEPLPLASCCPRLYALNQQVYRTLLNSARPLNETLYAIGLLISRGQRLQTAEAICALGDELQSIMEAGALSEAFDALPLIDTFALTAMRQLGARRLEAKLDARTGMTLMMTLSELRLLEDARLLGLLSAQRGDIKLDVWLADHDTLWRNYLRWYVWHHVFPGSDENTWEAAFLQLCQSVFSVQFLVSQLLAAGCEVNTQTLVALLAGWHREALPAVEAENALLVGLSLLK</sequence>
<comment type="caution">
    <text evidence="1">The sequence shown here is derived from an EMBL/GenBank/DDBJ whole genome shotgun (WGS) entry which is preliminary data.</text>
</comment>
<proteinExistence type="predicted"/>
<dbReference type="PROSITE" id="PS51257">
    <property type="entry name" value="PROKAR_LIPOPROTEIN"/>
    <property type="match status" value="1"/>
</dbReference>
<protein>
    <recommendedName>
        <fullName evidence="3">Lysine-N-methylase</fullName>
    </recommendedName>
</protein>
<gene>
    <name evidence="1" type="ORF">N4G40_03415</name>
</gene>
<keyword evidence="2" id="KW-1185">Reference proteome</keyword>
<evidence type="ECO:0008006" key="3">
    <source>
        <dbReference type="Google" id="ProtNLM"/>
    </source>
</evidence>
<dbReference type="RefSeq" id="WP_322541450.1">
    <property type="nucleotide sequence ID" value="NZ_JAOBTT010000001.1"/>
</dbReference>
<accession>A0ABU5LBL4</accession>